<dbReference type="PROSITE" id="PS01248">
    <property type="entry name" value="EGF_LAM_1"/>
    <property type="match status" value="1"/>
</dbReference>
<proteinExistence type="predicted"/>
<protein>
    <recommendedName>
        <fullName evidence="3">Laminin EGF-like domain-containing protein</fullName>
    </recommendedName>
</protein>
<feature type="transmembrane region" description="Helical" evidence="2">
    <location>
        <begin position="410"/>
        <end position="432"/>
    </location>
</feature>
<evidence type="ECO:0000313" key="4">
    <source>
        <dbReference type="EMBL" id="JAC65882.1"/>
    </source>
</evidence>
<sequence>MPPSPPSSTSPPMYTSPPPSYNTRSVVFDSVLSDYNMEDLSTFEDMTQFRNDYISSVGAAAKLLGIESDPTVEILSITPGSIIVGTKVTFINDPEGAELFREVLSSNPVLAFPAFSGLGQIQIREVRFDGGNVDGSPPPNDGNAQPNNGCAQTRSGQSCCLPNMLDAAEECCTRQVDECGVCGGNSDSCATAVTIKVRTNRPGLTPDAVRTPAFDSFISDFKKMVAQLFASMGVTEKDIDVDRSAIKGVSVPGGYYEFEVPFKIRPIGSAITVAKAKAILNDAAQRAEASNGMSLSAVVDVNRSGVCGNDVCENGEMNSCPKDCGLTEPSTPPRQGSTCPSVGGRVCAGRGTCSSGQCVCNTGYSGADCNSCAEGYEKNTGGVCAEKRADVDPRDNDADADADAAKTRSIILGVVFGIVALLLIGLMCYYVFVIRKRNQASREDGLAFSSQQQVPASNEEPDIPTRQLSQTAV</sequence>
<feature type="domain" description="Laminin EGF-like" evidence="3">
    <location>
        <begin position="358"/>
        <end position="384"/>
    </location>
</feature>
<dbReference type="EMBL" id="GBEZ01020819">
    <property type="protein sequence ID" value="JAC65882.1"/>
    <property type="molecule type" value="Transcribed_RNA"/>
</dbReference>
<dbReference type="AlphaFoldDB" id="A0A061QYW1"/>
<gene>
    <name evidence="4" type="ORF">TSPGSL018_15017</name>
</gene>
<feature type="region of interest" description="Disordered" evidence="1">
    <location>
        <begin position="129"/>
        <end position="149"/>
    </location>
</feature>
<reference evidence="4" key="1">
    <citation type="submission" date="2014-05" db="EMBL/GenBank/DDBJ databases">
        <title>The transcriptome of the halophilic microalga Tetraselmis sp. GSL018 isolated from the Great Salt Lake, Utah.</title>
        <authorList>
            <person name="Jinkerson R.E."/>
            <person name="D'Adamo S."/>
            <person name="Posewitz M.C."/>
        </authorList>
    </citation>
    <scope>NUCLEOTIDE SEQUENCE</scope>
    <source>
        <strain evidence="4">GSL018</strain>
    </source>
</reference>
<organism evidence="4">
    <name type="scientific">Tetraselmis sp. GSL018</name>
    <dbReference type="NCBI Taxonomy" id="582737"/>
    <lineage>
        <taxon>Eukaryota</taxon>
        <taxon>Viridiplantae</taxon>
        <taxon>Chlorophyta</taxon>
        <taxon>core chlorophytes</taxon>
        <taxon>Chlorodendrophyceae</taxon>
        <taxon>Chlorodendrales</taxon>
        <taxon>Chlorodendraceae</taxon>
        <taxon>Tetraselmis</taxon>
    </lineage>
</organism>
<feature type="region of interest" description="Disordered" evidence="1">
    <location>
        <begin position="446"/>
        <end position="473"/>
    </location>
</feature>
<dbReference type="Pfam" id="PF23106">
    <property type="entry name" value="EGF_Teneurin"/>
    <property type="match status" value="1"/>
</dbReference>
<evidence type="ECO:0000259" key="3">
    <source>
        <dbReference type="PROSITE" id="PS01248"/>
    </source>
</evidence>
<evidence type="ECO:0000256" key="2">
    <source>
        <dbReference type="SAM" id="Phobius"/>
    </source>
</evidence>
<dbReference type="Gene3D" id="2.10.25.10">
    <property type="entry name" value="Laminin"/>
    <property type="match status" value="1"/>
</dbReference>
<keyword evidence="2" id="KW-0472">Membrane</keyword>
<accession>A0A061QYW1</accession>
<dbReference type="CDD" id="cd00055">
    <property type="entry name" value="EGF_Lam"/>
    <property type="match status" value="1"/>
</dbReference>
<evidence type="ECO:0000256" key="1">
    <source>
        <dbReference type="SAM" id="MobiDB-lite"/>
    </source>
</evidence>
<keyword evidence="2" id="KW-0812">Transmembrane</keyword>
<dbReference type="InterPro" id="IPR002049">
    <property type="entry name" value="LE_dom"/>
</dbReference>
<name>A0A061QYW1_9CHLO</name>
<keyword evidence="2" id="KW-1133">Transmembrane helix</keyword>